<proteinExistence type="predicted"/>
<reference evidence="3 4" key="1">
    <citation type="submission" date="2024-01" db="EMBL/GenBank/DDBJ databases">
        <title>A draft genome for the cacao thread blight pathogen Marasmiellus scandens.</title>
        <authorList>
            <person name="Baruah I.K."/>
            <person name="Leung J."/>
            <person name="Bukari Y."/>
            <person name="Amoako-Attah I."/>
            <person name="Meinhardt L.W."/>
            <person name="Bailey B.A."/>
            <person name="Cohen S.P."/>
        </authorList>
    </citation>
    <scope>NUCLEOTIDE SEQUENCE [LARGE SCALE GENOMIC DNA]</scope>
    <source>
        <strain evidence="3 4">GH-19</strain>
    </source>
</reference>
<keyword evidence="2" id="KW-1133">Transmembrane helix</keyword>
<comment type="caution">
    <text evidence="3">The sequence shown here is derived from an EMBL/GenBank/DDBJ whole genome shotgun (WGS) entry which is preliminary data.</text>
</comment>
<dbReference type="EMBL" id="JBANRG010000032">
    <property type="protein sequence ID" value="KAK7451095.1"/>
    <property type="molecule type" value="Genomic_DNA"/>
</dbReference>
<name>A0ABR1J5A2_9AGAR</name>
<accession>A0ABR1J5A2</accession>
<evidence type="ECO:0000256" key="1">
    <source>
        <dbReference type="SAM" id="MobiDB-lite"/>
    </source>
</evidence>
<feature type="transmembrane region" description="Helical" evidence="2">
    <location>
        <begin position="6"/>
        <end position="28"/>
    </location>
</feature>
<feature type="compositionally biased region" description="Polar residues" evidence="1">
    <location>
        <begin position="292"/>
        <end position="304"/>
    </location>
</feature>
<evidence type="ECO:0000313" key="3">
    <source>
        <dbReference type="EMBL" id="KAK7451095.1"/>
    </source>
</evidence>
<feature type="compositionally biased region" description="Polar residues" evidence="1">
    <location>
        <begin position="417"/>
        <end position="433"/>
    </location>
</feature>
<gene>
    <name evidence="3" type="ORF">VKT23_012771</name>
</gene>
<organism evidence="3 4">
    <name type="scientific">Marasmiellus scandens</name>
    <dbReference type="NCBI Taxonomy" id="2682957"/>
    <lineage>
        <taxon>Eukaryota</taxon>
        <taxon>Fungi</taxon>
        <taxon>Dikarya</taxon>
        <taxon>Basidiomycota</taxon>
        <taxon>Agaricomycotina</taxon>
        <taxon>Agaricomycetes</taxon>
        <taxon>Agaricomycetidae</taxon>
        <taxon>Agaricales</taxon>
        <taxon>Marasmiineae</taxon>
        <taxon>Omphalotaceae</taxon>
        <taxon>Marasmiellus</taxon>
    </lineage>
</organism>
<dbReference type="Proteomes" id="UP001498398">
    <property type="component" value="Unassembled WGS sequence"/>
</dbReference>
<feature type="transmembrane region" description="Helical" evidence="2">
    <location>
        <begin position="483"/>
        <end position="503"/>
    </location>
</feature>
<feature type="region of interest" description="Disordered" evidence="1">
    <location>
        <begin position="225"/>
        <end position="244"/>
    </location>
</feature>
<protein>
    <submittedName>
        <fullName evidence="3">Uncharacterized protein</fullName>
    </submittedName>
</protein>
<keyword evidence="2" id="KW-0812">Transmembrane</keyword>
<evidence type="ECO:0000256" key="2">
    <source>
        <dbReference type="SAM" id="Phobius"/>
    </source>
</evidence>
<feature type="region of interest" description="Disordered" evidence="1">
    <location>
        <begin position="401"/>
        <end position="433"/>
    </location>
</feature>
<feature type="transmembrane region" description="Helical" evidence="2">
    <location>
        <begin position="40"/>
        <end position="59"/>
    </location>
</feature>
<feature type="transmembrane region" description="Helical" evidence="2">
    <location>
        <begin position="71"/>
        <end position="97"/>
    </location>
</feature>
<evidence type="ECO:0000313" key="4">
    <source>
        <dbReference type="Proteomes" id="UP001498398"/>
    </source>
</evidence>
<keyword evidence="4" id="KW-1185">Reference proteome</keyword>
<feature type="compositionally biased region" description="Pro residues" evidence="1">
    <location>
        <begin position="227"/>
        <end position="237"/>
    </location>
</feature>
<feature type="region of interest" description="Disordered" evidence="1">
    <location>
        <begin position="275"/>
        <end position="331"/>
    </location>
</feature>
<keyword evidence="2" id="KW-0472">Membrane</keyword>
<feature type="transmembrane region" description="Helical" evidence="2">
    <location>
        <begin position="118"/>
        <end position="141"/>
    </location>
</feature>
<sequence length="510" mass="56740">MLSFVLKVVWFSLSLSGLLSCWIVLGAFSKAYESRWAPLLYCLGCTLLQGIFCIGFAWRMDPLHMPPAFCIAQTLVIGFATFFLTGVCGTLSFATSLSCWKLDDGSQNAQKILAWRNIYLIPLFAFPLSCIAAQATVLFTLDAVHPADGLHCDATNPSWVRFLGYAGSPFIIGFPLFCFSGASLIHLLRKRRTIHQPNPWSPDSGPYTTLRPRRTHFKDFRKYTTTPPIPRVLPSPSPSTQYVAAPGRQAINPGFASPVLSARQFHLPFSPLAAEQVDPPSQIPHPSHSPSLQDTDSRPVSSLFPTFAPPSDTESPYPDSEPRPGPADFMNYLHYDDGWKRSSTSYQSPHDELEEDDDVSSIRWNHGDNDHDGGLEWSTEYGEHESKHIFGRDRHRHFGLGLDGSNMSHAGPPPKTPSSFGLGNSPQPSRHNPSPLSACSISNLWKMFIFQLSFFIVLVLACISTLIDVITHRDPPSPFGTHHVALLLTVWLPVILIGHIPVIRKRLKFW</sequence>
<feature type="transmembrane region" description="Helical" evidence="2">
    <location>
        <begin position="166"/>
        <end position="188"/>
    </location>
</feature>
<dbReference type="PROSITE" id="PS51257">
    <property type="entry name" value="PROKAR_LIPOPROTEIN"/>
    <property type="match status" value="1"/>
</dbReference>
<feature type="transmembrane region" description="Helical" evidence="2">
    <location>
        <begin position="448"/>
        <end position="471"/>
    </location>
</feature>